<reference evidence="1 2" key="1">
    <citation type="submission" date="2024-02" db="EMBL/GenBank/DDBJ databases">
        <title>de novo genome assembly of Solanum bulbocastanum strain 11H21.</title>
        <authorList>
            <person name="Hosaka A.J."/>
        </authorList>
    </citation>
    <scope>NUCLEOTIDE SEQUENCE [LARGE SCALE GENOMIC DNA]</scope>
    <source>
        <tissue evidence="1">Young leaves</tissue>
    </source>
</reference>
<gene>
    <name evidence="1" type="ORF">RDI58_003837</name>
</gene>
<dbReference type="Proteomes" id="UP001371456">
    <property type="component" value="Unassembled WGS sequence"/>
</dbReference>
<sequence length="57" mass="5840">MRGRTEATAGGRHGRPVGLVGVLRGRLMACMACPCYAGWATTKNTPTTACGGGTVCR</sequence>
<dbReference type="AlphaFoldDB" id="A0AAN8YL61"/>
<keyword evidence="2" id="KW-1185">Reference proteome</keyword>
<dbReference type="EMBL" id="JBANQN010000002">
    <property type="protein sequence ID" value="KAK6796136.1"/>
    <property type="molecule type" value="Genomic_DNA"/>
</dbReference>
<proteinExistence type="predicted"/>
<comment type="caution">
    <text evidence="1">The sequence shown here is derived from an EMBL/GenBank/DDBJ whole genome shotgun (WGS) entry which is preliminary data.</text>
</comment>
<evidence type="ECO:0000313" key="2">
    <source>
        <dbReference type="Proteomes" id="UP001371456"/>
    </source>
</evidence>
<protein>
    <submittedName>
        <fullName evidence="1">Uncharacterized protein</fullName>
    </submittedName>
</protein>
<evidence type="ECO:0000313" key="1">
    <source>
        <dbReference type="EMBL" id="KAK6796136.1"/>
    </source>
</evidence>
<accession>A0AAN8YL61</accession>
<name>A0AAN8YL61_SOLBU</name>
<organism evidence="1 2">
    <name type="scientific">Solanum bulbocastanum</name>
    <name type="common">Wild potato</name>
    <dbReference type="NCBI Taxonomy" id="147425"/>
    <lineage>
        <taxon>Eukaryota</taxon>
        <taxon>Viridiplantae</taxon>
        <taxon>Streptophyta</taxon>
        <taxon>Embryophyta</taxon>
        <taxon>Tracheophyta</taxon>
        <taxon>Spermatophyta</taxon>
        <taxon>Magnoliopsida</taxon>
        <taxon>eudicotyledons</taxon>
        <taxon>Gunneridae</taxon>
        <taxon>Pentapetalae</taxon>
        <taxon>asterids</taxon>
        <taxon>lamiids</taxon>
        <taxon>Solanales</taxon>
        <taxon>Solanaceae</taxon>
        <taxon>Solanoideae</taxon>
        <taxon>Solaneae</taxon>
        <taxon>Solanum</taxon>
    </lineage>
</organism>